<dbReference type="EMBL" id="RPEM01000001">
    <property type="protein sequence ID" value="TGD45391.1"/>
    <property type="molecule type" value="Genomic_DNA"/>
</dbReference>
<reference evidence="8 9" key="1">
    <citation type="submission" date="2018-11" db="EMBL/GenBank/DDBJ databases">
        <title>Tabrizicola sp. isolated from sediment of alpine lake.</title>
        <authorList>
            <person name="Liu Z."/>
        </authorList>
    </citation>
    <scope>NUCLEOTIDE SEQUENCE [LARGE SCALE GENOMIC DNA]</scope>
    <source>
        <strain evidence="8 9">DRYC-M-16</strain>
    </source>
</reference>
<comment type="pathway">
    <text evidence="2">Carbohydrate acid metabolism; 2-dehydro-3-deoxy-D-gluconate degradation; D-glyceraldehyde 3-phosphate and pyruvate from 2-dehydro-3-deoxy-D-gluconate: step 2/2.</text>
</comment>
<accession>A0ABY2KV95</accession>
<evidence type="ECO:0000256" key="5">
    <source>
        <dbReference type="ARBA" id="ARBA00013063"/>
    </source>
</evidence>
<gene>
    <name evidence="8" type="ORF">EEB11_02270</name>
</gene>
<protein>
    <recommendedName>
        <fullName evidence="5">2-dehydro-3-deoxy-phosphogluconate aldolase</fullName>
        <ecNumber evidence="5">4.1.2.14</ecNumber>
    </recommendedName>
</protein>
<evidence type="ECO:0000256" key="3">
    <source>
        <dbReference type="ARBA" id="ARBA00006906"/>
    </source>
</evidence>
<evidence type="ECO:0000256" key="2">
    <source>
        <dbReference type="ARBA" id="ARBA00004736"/>
    </source>
</evidence>
<dbReference type="NCBIfam" id="TIGR01182">
    <property type="entry name" value="eda"/>
    <property type="match status" value="1"/>
</dbReference>
<keyword evidence="9" id="KW-1185">Reference proteome</keyword>
<evidence type="ECO:0000313" key="9">
    <source>
        <dbReference type="Proteomes" id="UP000297741"/>
    </source>
</evidence>
<evidence type="ECO:0000313" key="8">
    <source>
        <dbReference type="EMBL" id="TGD45391.1"/>
    </source>
</evidence>
<comment type="catalytic activity">
    <reaction evidence="1">
        <text>2-dehydro-3-deoxy-6-phospho-D-gluconate = D-glyceraldehyde 3-phosphate + pyruvate</text>
        <dbReference type="Rhea" id="RHEA:17089"/>
        <dbReference type="ChEBI" id="CHEBI:15361"/>
        <dbReference type="ChEBI" id="CHEBI:57569"/>
        <dbReference type="ChEBI" id="CHEBI:59776"/>
        <dbReference type="EC" id="4.1.2.14"/>
    </reaction>
</comment>
<evidence type="ECO:0000256" key="1">
    <source>
        <dbReference type="ARBA" id="ARBA00000654"/>
    </source>
</evidence>
<proteinExistence type="inferred from homology"/>
<dbReference type="PROSITE" id="PS00159">
    <property type="entry name" value="ALDOLASE_KDPG_KHG_1"/>
    <property type="match status" value="1"/>
</dbReference>
<dbReference type="InterPro" id="IPR013785">
    <property type="entry name" value="Aldolase_TIM"/>
</dbReference>
<sequence>MTPAEQSARALDVCRLAPVVPVLVIDDLAHAKPLAQALVAGGLPALEVTLRTPCALDAIRAMSEVPGGVVGAGTLLTRADVKAAKEAGATFGVSPGATDALLDACAEFDLPLLPGAVTASEVMRLLEKGYTVQKFFPAEQSGGAAFLKSIGAPIPQVSFCPTGGISLKNAADYLSLKNILCVGGSWVAPKEAMAKGDWATVTTLAVEACALRN</sequence>
<evidence type="ECO:0000256" key="6">
    <source>
        <dbReference type="ARBA" id="ARBA00023239"/>
    </source>
</evidence>
<dbReference type="InterPro" id="IPR000887">
    <property type="entry name" value="Aldlse_KDPG_KHG"/>
</dbReference>
<dbReference type="InterPro" id="IPR031337">
    <property type="entry name" value="KDPG/KHG_AS_1"/>
</dbReference>
<dbReference type="PANTHER" id="PTHR30246:SF1">
    <property type="entry name" value="2-DEHYDRO-3-DEOXY-6-PHOSPHOGALACTONATE ALDOLASE-RELATED"/>
    <property type="match status" value="1"/>
</dbReference>
<keyword evidence="6" id="KW-0456">Lyase</keyword>
<comment type="caution">
    <text evidence="8">The sequence shown here is derived from an EMBL/GenBank/DDBJ whole genome shotgun (WGS) entry which is preliminary data.</text>
</comment>
<evidence type="ECO:0000256" key="4">
    <source>
        <dbReference type="ARBA" id="ARBA00011233"/>
    </source>
</evidence>
<dbReference type="Pfam" id="PF01081">
    <property type="entry name" value="Aldolase"/>
    <property type="match status" value="1"/>
</dbReference>
<evidence type="ECO:0000256" key="7">
    <source>
        <dbReference type="ARBA" id="ARBA00023277"/>
    </source>
</evidence>
<dbReference type="Gene3D" id="3.20.20.70">
    <property type="entry name" value="Aldolase class I"/>
    <property type="match status" value="1"/>
</dbReference>
<dbReference type="PANTHER" id="PTHR30246">
    <property type="entry name" value="2-KETO-3-DEOXY-6-PHOSPHOGLUCONATE ALDOLASE"/>
    <property type="match status" value="1"/>
</dbReference>
<comment type="similarity">
    <text evidence="3">Belongs to the KHG/KDPG aldolase family.</text>
</comment>
<name>A0ABY2KV95_9RHOB</name>
<dbReference type="SUPFAM" id="SSF51569">
    <property type="entry name" value="Aldolase"/>
    <property type="match status" value="1"/>
</dbReference>
<dbReference type="NCBIfam" id="NF004325">
    <property type="entry name" value="PRK05718.1"/>
    <property type="match status" value="1"/>
</dbReference>
<dbReference type="RefSeq" id="WP_135428772.1">
    <property type="nucleotide sequence ID" value="NZ_RPEM01000001.1"/>
</dbReference>
<dbReference type="Proteomes" id="UP000297741">
    <property type="component" value="Unassembled WGS sequence"/>
</dbReference>
<dbReference type="CDD" id="cd00452">
    <property type="entry name" value="KDPG_aldolase"/>
    <property type="match status" value="1"/>
</dbReference>
<dbReference type="EC" id="4.1.2.14" evidence="5"/>
<organism evidence="8 9">
    <name type="scientific">Pseudotabrizicola sediminis</name>
    <dbReference type="NCBI Taxonomy" id="2486418"/>
    <lineage>
        <taxon>Bacteria</taxon>
        <taxon>Pseudomonadati</taxon>
        <taxon>Pseudomonadota</taxon>
        <taxon>Alphaproteobacteria</taxon>
        <taxon>Rhodobacterales</taxon>
        <taxon>Paracoccaceae</taxon>
        <taxon>Pseudotabrizicola</taxon>
    </lineage>
</organism>
<keyword evidence="7" id="KW-0119">Carbohydrate metabolism</keyword>
<comment type="subunit">
    <text evidence="4">Homotrimer.</text>
</comment>